<feature type="compositionally biased region" description="Acidic residues" evidence="1">
    <location>
        <begin position="28"/>
        <end position="37"/>
    </location>
</feature>
<evidence type="ECO:0008006" key="4">
    <source>
        <dbReference type="Google" id="ProtNLM"/>
    </source>
</evidence>
<dbReference type="EMBL" id="WIUZ02000021">
    <property type="protein sequence ID" value="KAF9778947.1"/>
    <property type="molecule type" value="Genomic_DNA"/>
</dbReference>
<sequence>MEVCSLEDQQISSGSAERSLKRPRVDEGQEGEPEVPTEECMRHPSLYLEDGNVILRCGDTLFRFYIGLLSRKSEVFHDMFGLAQLQPNDSEKTVDGFPVVRLHDSAEDFAHLLSALLDYESFFLQKYIPYPRFAALLRLSRKYEMEGVRKLLIHHVQKHYPTEMTGYELVMDEHGTAAEAAFTISPHPNEVLKLFWECEIMQCLPVAFYEATSRGMNSLTSRKSKVALTRQILTPALKALVAFNGSHLQHIRATVLTLRACAVCKRANLMTVEHGLAPTKADLSIFPLRDPFPKQEVSRILCEGCAEELKESYCNFRYSFWDELPGLFGLPTWRELSKYVILK</sequence>
<name>A0A9P6H4F3_9AGAM</name>
<accession>A0A9P6H4F3</accession>
<evidence type="ECO:0000313" key="3">
    <source>
        <dbReference type="Proteomes" id="UP000736335"/>
    </source>
</evidence>
<organism evidence="2 3">
    <name type="scientific">Thelephora terrestris</name>
    <dbReference type="NCBI Taxonomy" id="56493"/>
    <lineage>
        <taxon>Eukaryota</taxon>
        <taxon>Fungi</taxon>
        <taxon>Dikarya</taxon>
        <taxon>Basidiomycota</taxon>
        <taxon>Agaricomycotina</taxon>
        <taxon>Agaricomycetes</taxon>
        <taxon>Thelephorales</taxon>
        <taxon>Thelephoraceae</taxon>
        <taxon>Thelephora</taxon>
    </lineage>
</organism>
<feature type="compositionally biased region" description="Basic and acidic residues" evidence="1">
    <location>
        <begin position="18"/>
        <end position="27"/>
    </location>
</feature>
<reference evidence="2" key="1">
    <citation type="journal article" date="2020" name="Nat. Commun.">
        <title>Large-scale genome sequencing of mycorrhizal fungi provides insights into the early evolution of symbiotic traits.</title>
        <authorList>
            <person name="Miyauchi S."/>
            <person name="Kiss E."/>
            <person name="Kuo A."/>
            <person name="Drula E."/>
            <person name="Kohler A."/>
            <person name="Sanchez-Garcia M."/>
            <person name="Morin E."/>
            <person name="Andreopoulos B."/>
            <person name="Barry K.W."/>
            <person name="Bonito G."/>
            <person name="Buee M."/>
            <person name="Carver A."/>
            <person name="Chen C."/>
            <person name="Cichocki N."/>
            <person name="Clum A."/>
            <person name="Culley D."/>
            <person name="Crous P.W."/>
            <person name="Fauchery L."/>
            <person name="Girlanda M."/>
            <person name="Hayes R.D."/>
            <person name="Keri Z."/>
            <person name="LaButti K."/>
            <person name="Lipzen A."/>
            <person name="Lombard V."/>
            <person name="Magnuson J."/>
            <person name="Maillard F."/>
            <person name="Murat C."/>
            <person name="Nolan M."/>
            <person name="Ohm R.A."/>
            <person name="Pangilinan J."/>
            <person name="Pereira M.F."/>
            <person name="Perotto S."/>
            <person name="Peter M."/>
            <person name="Pfister S."/>
            <person name="Riley R."/>
            <person name="Sitrit Y."/>
            <person name="Stielow J.B."/>
            <person name="Szollosi G."/>
            <person name="Zifcakova L."/>
            <person name="Stursova M."/>
            <person name="Spatafora J.W."/>
            <person name="Tedersoo L."/>
            <person name="Vaario L.M."/>
            <person name="Yamada A."/>
            <person name="Yan M."/>
            <person name="Wang P."/>
            <person name="Xu J."/>
            <person name="Bruns T."/>
            <person name="Baldrian P."/>
            <person name="Vilgalys R."/>
            <person name="Dunand C."/>
            <person name="Henrissat B."/>
            <person name="Grigoriev I.V."/>
            <person name="Hibbett D."/>
            <person name="Nagy L.G."/>
            <person name="Martin F.M."/>
        </authorList>
    </citation>
    <scope>NUCLEOTIDE SEQUENCE</scope>
    <source>
        <strain evidence="2">UH-Tt-Lm1</strain>
    </source>
</reference>
<gene>
    <name evidence="2" type="ORF">BJ322DRAFT_463816</name>
</gene>
<dbReference type="OrthoDB" id="3217871at2759"/>
<keyword evidence="3" id="KW-1185">Reference proteome</keyword>
<dbReference type="InterPro" id="IPR011333">
    <property type="entry name" value="SKP1/BTB/POZ_sf"/>
</dbReference>
<proteinExistence type="predicted"/>
<protein>
    <recommendedName>
        <fullName evidence="4">BTB domain-containing protein</fullName>
    </recommendedName>
</protein>
<reference evidence="2" key="2">
    <citation type="submission" date="2020-11" db="EMBL/GenBank/DDBJ databases">
        <authorList>
            <consortium name="DOE Joint Genome Institute"/>
            <person name="Kuo A."/>
            <person name="Miyauchi S."/>
            <person name="Kiss E."/>
            <person name="Drula E."/>
            <person name="Kohler A."/>
            <person name="Sanchez-Garcia M."/>
            <person name="Andreopoulos B."/>
            <person name="Barry K.W."/>
            <person name="Bonito G."/>
            <person name="Buee M."/>
            <person name="Carver A."/>
            <person name="Chen C."/>
            <person name="Cichocki N."/>
            <person name="Clum A."/>
            <person name="Culley D."/>
            <person name="Crous P.W."/>
            <person name="Fauchery L."/>
            <person name="Girlanda M."/>
            <person name="Hayes R."/>
            <person name="Keri Z."/>
            <person name="Labutti K."/>
            <person name="Lipzen A."/>
            <person name="Lombard V."/>
            <person name="Magnuson J."/>
            <person name="Maillard F."/>
            <person name="Morin E."/>
            <person name="Murat C."/>
            <person name="Nolan M."/>
            <person name="Ohm R."/>
            <person name="Pangilinan J."/>
            <person name="Pereira M."/>
            <person name="Perotto S."/>
            <person name="Peter M."/>
            <person name="Riley R."/>
            <person name="Sitrit Y."/>
            <person name="Stielow B."/>
            <person name="Szollosi G."/>
            <person name="Zifcakova L."/>
            <person name="Stursova M."/>
            <person name="Spatafora J.W."/>
            <person name="Tedersoo L."/>
            <person name="Vaario L.-M."/>
            <person name="Yamada A."/>
            <person name="Yan M."/>
            <person name="Wang P."/>
            <person name="Xu J."/>
            <person name="Bruns T."/>
            <person name="Baldrian P."/>
            <person name="Vilgalys R."/>
            <person name="Henrissat B."/>
            <person name="Grigoriev I.V."/>
            <person name="Hibbett D."/>
            <person name="Nagy L.G."/>
            <person name="Martin F.M."/>
        </authorList>
    </citation>
    <scope>NUCLEOTIDE SEQUENCE</scope>
    <source>
        <strain evidence="2">UH-Tt-Lm1</strain>
    </source>
</reference>
<evidence type="ECO:0000313" key="2">
    <source>
        <dbReference type="EMBL" id="KAF9778947.1"/>
    </source>
</evidence>
<dbReference type="Gene3D" id="3.30.710.10">
    <property type="entry name" value="Potassium Channel Kv1.1, Chain A"/>
    <property type="match status" value="1"/>
</dbReference>
<comment type="caution">
    <text evidence="2">The sequence shown here is derived from an EMBL/GenBank/DDBJ whole genome shotgun (WGS) entry which is preliminary data.</text>
</comment>
<feature type="compositionally biased region" description="Polar residues" evidence="1">
    <location>
        <begin position="7"/>
        <end position="16"/>
    </location>
</feature>
<feature type="region of interest" description="Disordered" evidence="1">
    <location>
        <begin position="1"/>
        <end position="37"/>
    </location>
</feature>
<dbReference type="AlphaFoldDB" id="A0A9P6H4F3"/>
<dbReference type="Proteomes" id="UP000736335">
    <property type="component" value="Unassembled WGS sequence"/>
</dbReference>
<evidence type="ECO:0000256" key="1">
    <source>
        <dbReference type="SAM" id="MobiDB-lite"/>
    </source>
</evidence>